<dbReference type="EMBL" id="JAWRVI010000099">
    <property type="protein sequence ID" value="KAK4077317.1"/>
    <property type="molecule type" value="Genomic_DNA"/>
</dbReference>
<proteinExistence type="predicted"/>
<dbReference type="PANTHER" id="PTHR12110:SF56">
    <property type="entry name" value="DEHYDRATASE, PUTATIVE (AFU_ORTHOLOGUE AFUA_6G08740)-RELATED"/>
    <property type="match status" value="1"/>
</dbReference>
<evidence type="ECO:0000313" key="2">
    <source>
        <dbReference type="EMBL" id="KAK4077317.1"/>
    </source>
</evidence>
<comment type="caution">
    <text evidence="2">The sequence shown here is derived from an EMBL/GenBank/DDBJ whole genome shotgun (WGS) entry which is preliminary data.</text>
</comment>
<dbReference type="InterPro" id="IPR013022">
    <property type="entry name" value="Xyl_isomerase-like_TIM-brl"/>
</dbReference>
<dbReference type="Pfam" id="PF01261">
    <property type="entry name" value="AP_endonuc_2"/>
    <property type="match status" value="1"/>
</dbReference>
<dbReference type="PANTHER" id="PTHR12110">
    <property type="entry name" value="HYDROXYPYRUVATE ISOMERASE"/>
    <property type="match status" value="1"/>
</dbReference>
<accession>A0ABR0BH52</accession>
<dbReference type="Gene3D" id="3.20.20.150">
    <property type="entry name" value="Divalent-metal-dependent TIM barrel enzymes"/>
    <property type="match status" value="1"/>
</dbReference>
<name>A0ABR0BH52_PURLI</name>
<organism evidence="2 3">
    <name type="scientific">Purpureocillium lilacinum</name>
    <name type="common">Paecilomyces lilacinus</name>
    <dbReference type="NCBI Taxonomy" id="33203"/>
    <lineage>
        <taxon>Eukaryota</taxon>
        <taxon>Fungi</taxon>
        <taxon>Dikarya</taxon>
        <taxon>Ascomycota</taxon>
        <taxon>Pezizomycotina</taxon>
        <taxon>Sordariomycetes</taxon>
        <taxon>Hypocreomycetidae</taxon>
        <taxon>Hypocreales</taxon>
        <taxon>Ophiocordycipitaceae</taxon>
        <taxon>Purpureocillium</taxon>
    </lineage>
</organism>
<dbReference type="InterPro" id="IPR036237">
    <property type="entry name" value="Xyl_isomerase-like_sf"/>
</dbReference>
<gene>
    <name evidence="2" type="ORF">Purlil1_12353</name>
</gene>
<evidence type="ECO:0000313" key="3">
    <source>
        <dbReference type="Proteomes" id="UP001287286"/>
    </source>
</evidence>
<dbReference type="InterPro" id="IPR050312">
    <property type="entry name" value="IolE/XylAMocC-like"/>
</dbReference>
<protein>
    <recommendedName>
        <fullName evidence="1">Xylose isomerase-like TIM barrel domain-containing protein</fullName>
    </recommendedName>
</protein>
<keyword evidence="3" id="KW-1185">Reference proteome</keyword>
<sequence length="340" mass="37471">MGIDYHGQSMPTSFASCSLTYRPGQTLRDKMSAIRDAGFDAMELAMPDILAFAEADTGTKPDERDFDSIVPVAERIKDIAAGLGLGILMLQPFARFEGWSESLFQRQRQDALLRAKGWMSVMEALGTEILQVGSSDAEGITSSEEELAEDLGMLADMCAEKGLRVAYENWCWATRAPTWRSVWNVVRRADRPNLGLCLDTFQLSGAELADPTTASGYIEGINGERLHERWKDSLNDLATSVPADKICLLQISDGYRMNPPVAGEDEAGQRPRSRWSHAYRPLPCDGGYLPVREVLDAVLATGFRGWLSVEVFDPDKERAVSAGKYTSTAMGSLRKLLSMT</sequence>
<dbReference type="Proteomes" id="UP001287286">
    <property type="component" value="Unassembled WGS sequence"/>
</dbReference>
<reference evidence="2 3" key="1">
    <citation type="journal article" date="2024" name="Microbiol. Resour. Announc.">
        <title>Genome annotations for the ascomycete fungi Trichoderma harzianum, Trichoderma aggressivum, and Purpureocillium lilacinum.</title>
        <authorList>
            <person name="Beijen E.P.W."/>
            <person name="Ohm R.A."/>
        </authorList>
    </citation>
    <scope>NUCLEOTIDE SEQUENCE [LARGE SCALE GENOMIC DNA]</scope>
    <source>
        <strain evidence="2 3">CBS 150709</strain>
    </source>
</reference>
<evidence type="ECO:0000259" key="1">
    <source>
        <dbReference type="Pfam" id="PF01261"/>
    </source>
</evidence>
<feature type="domain" description="Xylose isomerase-like TIM barrel" evidence="1">
    <location>
        <begin position="33"/>
        <end position="333"/>
    </location>
</feature>
<dbReference type="SUPFAM" id="SSF51658">
    <property type="entry name" value="Xylose isomerase-like"/>
    <property type="match status" value="1"/>
</dbReference>